<evidence type="ECO:0000256" key="1">
    <source>
        <dbReference type="ARBA" id="ARBA00006100"/>
    </source>
</evidence>
<dbReference type="STRING" id="1121455.SAMN02745728_01379"/>
<dbReference type="PROSITE" id="PS51918">
    <property type="entry name" value="RADICAL_SAM"/>
    <property type="match status" value="1"/>
</dbReference>
<dbReference type="SFLD" id="SFLDF00562">
    <property type="entry name" value="HemN-like__clustered_with_heat"/>
    <property type="match status" value="1"/>
</dbReference>
<evidence type="ECO:0000313" key="5">
    <source>
        <dbReference type="Proteomes" id="UP000186469"/>
    </source>
</evidence>
<dbReference type="InterPro" id="IPR034505">
    <property type="entry name" value="Coproporphyrinogen-III_oxidase"/>
</dbReference>
<dbReference type="InterPro" id="IPR006638">
    <property type="entry name" value="Elp3/MiaA/NifB-like_rSAM"/>
</dbReference>
<dbReference type="SUPFAM" id="SSF102114">
    <property type="entry name" value="Radical SAM enzymes"/>
    <property type="match status" value="1"/>
</dbReference>
<keyword evidence="2" id="KW-0349">Heme</keyword>
<sequence>MLLYIHVPFCKTRCNYCAFSSIAVGDLQMLSGYNTSETPNKQLQLVDLWLETLLLEIKHWGTTLNNNTLTTIFFGGGTPSLLSEDKIALIINCINKYFTLNKGIEITIEANPESSGNTGYLYSLLKLGVNRLSLGVQSLDDANLHELGRSHTVRHVYNTVNVARQAGFNNINLDLIWGLPSQSATAWMNTLKEVVKLKPEHLSCYGLSIEPNTKFAHELAAEKLHLPNERTQSLMFVQGAAFLEELGYIHYEISNFARMGFKCLHNMGYWEAKDYLGLGPSATSTISQQRWTNPSDLSEWSNNVKNGLFSSQIEHLDQQTQLVELIMLGLRTAKGLNIKEYNALSGKNFMNEYKNIIEALHKKRLLRIKNGYLILTNNGMLVSNSIIEAFTNNIG</sequence>
<dbReference type="SFLD" id="SFLDG01065">
    <property type="entry name" value="anaerobic_coproporphyrinogen-I"/>
    <property type="match status" value="1"/>
</dbReference>
<dbReference type="Proteomes" id="UP000186469">
    <property type="component" value="Unassembled WGS sequence"/>
</dbReference>
<name>A0A1M7SYI5_9BACT</name>
<dbReference type="GO" id="GO:0006779">
    <property type="term" value="P:porphyrin-containing compound biosynthetic process"/>
    <property type="evidence" value="ECO:0007669"/>
    <property type="project" value="InterPro"/>
</dbReference>
<dbReference type="RefSeq" id="WP_072697063.1">
    <property type="nucleotide sequence ID" value="NZ_FRDI01000005.1"/>
</dbReference>
<dbReference type="InterPro" id="IPR004559">
    <property type="entry name" value="HemW-like"/>
</dbReference>
<keyword evidence="2" id="KW-0408">Iron</keyword>
<comment type="function">
    <text evidence="2">Probably acts as a heme chaperone, transferring heme to an unknown acceptor. Binds one molecule of heme per monomer, possibly covalently. Binds 1 [4Fe-4S] cluster. The cluster is coordinated with 3 cysteines and an exchangeable S-adenosyl-L-methionine.</text>
</comment>
<keyword evidence="5" id="KW-1185">Reference proteome</keyword>
<keyword evidence="2" id="KW-0963">Cytoplasm</keyword>
<proteinExistence type="inferred from homology"/>
<comment type="subcellular location">
    <subcellularLocation>
        <location evidence="2">Cytoplasm</location>
    </subcellularLocation>
</comment>
<dbReference type="Gene3D" id="3.30.750.200">
    <property type="match status" value="1"/>
</dbReference>
<dbReference type="SFLD" id="SFLDF00288">
    <property type="entry name" value="HemN-like__clustered_with_nucl"/>
    <property type="match status" value="1"/>
</dbReference>
<dbReference type="InterPro" id="IPR010723">
    <property type="entry name" value="HemN_C"/>
</dbReference>
<dbReference type="GO" id="GO:0005737">
    <property type="term" value="C:cytoplasm"/>
    <property type="evidence" value="ECO:0007669"/>
    <property type="project" value="UniProtKB-SubCell"/>
</dbReference>
<evidence type="ECO:0000256" key="2">
    <source>
        <dbReference type="RuleBase" id="RU364116"/>
    </source>
</evidence>
<dbReference type="PANTHER" id="PTHR13932:SF5">
    <property type="entry name" value="RADICAL S-ADENOSYL METHIONINE DOMAIN-CONTAINING PROTEIN 1, MITOCHONDRIAL"/>
    <property type="match status" value="1"/>
</dbReference>
<dbReference type="InterPro" id="IPR007197">
    <property type="entry name" value="rSAM"/>
</dbReference>
<comment type="similarity">
    <text evidence="1">Belongs to the anaerobic coproporphyrinogen-III oxidase family. HemW subfamily.</text>
</comment>
<evidence type="ECO:0000259" key="3">
    <source>
        <dbReference type="PROSITE" id="PS51918"/>
    </source>
</evidence>
<dbReference type="NCBIfam" id="TIGR00539">
    <property type="entry name" value="hemN_rel"/>
    <property type="match status" value="1"/>
</dbReference>
<gene>
    <name evidence="4" type="ORF">SAMN02745728_01379</name>
</gene>
<dbReference type="GO" id="GO:0004109">
    <property type="term" value="F:coproporphyrinogen oxidase activity"/>
    <property type="evidence" value="ECO:0007669"/>
    <property type="project" value="InterPro"/>
</dbReference>
<dbReference type="Pfam" id="PF04055">
    <property type="entry name" value="Radical_SAM"/>
    <property type="match status" value="1"/>
</dbReference>
<keyword evidence="2" id="KW-0479">Metal-binding</keyword>
<dbReference type="PANTHER" id="PTHR13932">
    <property type="entry name" value="COPROPORPHYRINIGEN III OXIDASE"/>
    <property type="match status" value="1"/>
</dbReference>
<reference evidence="4 5" key="1">
    <citation type="submission" date="2016-12" db="EMBL/GenBank/DDBJ databases">
        <authorList>
            <person name="Song W.-J."/>
            <person name="Kurnit D.M."/>
        </authorList>
    </citation>
    <scope>NUCLEOTIDE SEQUENCE [LARGE SCALE GENOMIC DNA]</scope>
    <source>
        <strain evidence="4 5">DSM 11393</strain>
    </source>
</reference>
<dbReference type="SMART" id="SM00729">
    <property type="entry name" value="Elp3"/>
    <property type="match status" value="1"/>
</dbReference>
<dbReference type="Pfam" id="PF06969">
    <property type="entry name" value="HemN_C"/>
    <property type="match status" value="1"/>
</dbReference>
<protein>
    <recommendedName>
        <fullName evidence="2">Heme chaperone HemW</fullName>
    </recommendedName>
</protein>
<dbReference type="EMBL" id="FRDI01000005">
    <property type="protein sequence ID" value="SHN63496.1"/>
    <property type="molecule type" value="Genomic_DNA"/>
</dbReference>
<dbReference type="AlphaFoldDB" id="A0A1M7SYI5"/>
<dbReference type="GO" id="GO:0046872">
    <property type="term" value="F:metal ion binding"/>
    <property type="evidence" value="ECO:0007669"/>
    <property type="project" value="UniProtKB-UniRule"/>
</dbReference>
<dbReference type="SFLD" id="SFLDS00029">
    <property type="entry name" value="Radical_SAM"/>
    <property type="match status" value="1"/>
</dbReference>
<accession>A0A1M7SYI5</accession>
<keyword evidence="2" id="KW-0411">Iron-sulfur</keyword>
<organism evidence="4 5">
    <name type="scientific">Desulfovibrio litoralis DSM 11393</name>
    <dbReference type="NCBI Taxonomy" id="1121455"/>
    <lineage>
        <taxon>Bacteria</taxon>
        <taxon>Pseudomonadati</taxon>
        <taxon>Thermodesulfobacteriota</taxon>
        <taxon>Desulfovibrionia</taxon>
        <taxon>Desulfovibrionales</taxon>
        <taxon>Desulfovibrionaceae</taxon>
        <taxon>Desulfovibrio</taxon>
    </lineage>
</organism>
<dbReference type="GO" id="GO:0051539">
    <property type="term" value="F:4 iron, 4 sulfur cluster binding"/>
    <property type="evidence" value="ECO:0007669"/>
    <property type="project" value="UniProtKB-UniRule"/>
</dbReference>
<dbReference type="OrthoDB" id="9808022at2"/>
<keyword evidence="2" id="KW-0143">Chaperone</keyword>
<evidence type="ECO:0000313" key="4">
    <source>
        <dbReference type="EMBL" id="SHN63496.1"/>
    </source>
</evidence>
<keyword evidence="2" id="KW-0004">4Fe-4S</keyword>
<feature type="domain" description="Radical SAM core" evidence="3">
    <location>
        <begin position="1"/>
        <end position="244"/>
    </location>
</feature>
<dbReference type="InterPro" id="IPR058240">
    <property type="entry name" value="rSAM_sf"/>
</dbReference>
<keyword evidence="2" id="KW-0949">S-adenosyl-L-methionine</keyword>